<dbReference type="PROSITE" id="PS00086">
    <property type="entry name" value="CYTOCHROME_P450"/>
    <property type="match status" value="1"/>
</dbReference>
<keyword evidence="5 9" id="KW-0560">Oxidoreductase</keyword>
<evidence type="ECO:0000256" key="4">
    <source>
        <dbReference type="ARBA" id="ARBA00022723"/>
    </source>
</evidence>
<name>F6ENI6_HOYSD</name>
<dbReference type="STRING" id="443218.AS9A_3210"/>
<evidence type="ECO:0000313" key="10">
    <source>
        <dbReference type="EMBL" id="AEF41655.1"/>
    </source>
</evidence>
<dbReference type="Gene3D" id="1.10.630.10">
    <property type="entry name" value="Cytochrome P450"/>
    <property type="match status" value="1"/>
</dbReference>
<comment type="cofactor">
    <cofactor evidence="1 8">
        <name>heme</name>
        <dbReference type="ChEBI" id="CHEBI:30413"/>
    </cofactor>
</comment>
<dbReference type="InterPro" id="IPR002403">
    <property type="entry name" value="Cyt_P450_E_grp-IV"/>
</dbReference>
<evidence type="ECO:0000256" key="9">
    <source>
        <dbReference type="RuleBase" id="RU000461"/>
    </source>
</evidence>
<dbReference type="eggNOG" id="COG2124">
    <property type="taxonomic scope" value="Bacteria"/>
</dbReference>
<dbReference type="EMBL" id="CP002786">
    <property type="protein sequence ID" value="AEF41655.1"/>
    <property type="molecule type" value="Genomic_DNA"/>
</dbReference>
<keyword evidence="6 8" id="KW-0408">Iron</keyword>
<sequence length="416" mass="47198">MQRTLKRHGPVSEMTFLGKRWTALIGPQACEVAFRNADKAFANGPGWGELVGPFFDRGLMLLDFAEHHQHRRIMQGAFTRDRLRGYTGALQGPIRRTVEAWPQAERFEIYPAIKSATLDIATQVFMGGADLAGPAELARVNNAFTDCVQAATALVRRDIPGTKWRRALKGRRLLEDFLRRHVARRRAVEGDDLFSVLCHLRDDDGEAFSDTDVVNHMIFLLMAAHDTSTSTATTMIQLLGQHPDWQERCRAEALRLPDNPTLDDLDTAIDLDLAMREALRLVPPVPVVARYTVKDTQVLGVRVPAGRFVVVALHLNHHQTELWTEPSKFDPDRFAEPRREDTHHRHAWDPFGGGVHKCLGMFFAKAEVLSLMTHLLRTRRWHIDPNYRAPLSYTSLPYPKDGLPVRLMPFTREVSV</sequence>
<protein>
    <submittedName>
        <fullName evidence="10">P450 heme-thiolate protein</fullName>
    </submittedName>
</protein>
<dbReference type="HOGENOM" id="CLU_001570_15_0_11"/>
<dbReference type="InterPro" id="IPR036396">
    <property type="entry name" value="Cyt_P450_sf"/>
</dbReference>
<evidence type="ECO:0000256" key="3">
    <source>
        <dbReference type="ARBA" id="ARBA00022617"/>
    </source>
</evidence>
<dbReference type="AlphaFoldDB" id="F6ENI6"/>
<evidence type="ECO:0000256" key="1">
    <source>
        <dbReference type="ARBA" id="ARBA00001971"/>
    </source>
</evidence>
<accession>F6ENI6</accession>
<dbReference type="PANTHER" id="PTHR24286">
    <property type="entry name" value="CYTOCHROME P450 26"/>
    <property type="match status" value="1"/>
</dbReference>
<keyword evidence="4 8" id="KW-0479">Metal-binding</keyword>
<gene>
    <name evidence="10" type="ordered locus">AS9A_3210</name>
</gene>
<dbReference type="KEGG" id="asd:AS9A_3210"/>
<evidence type="ECO:0000313" key="11">
    <source>
        <dbReference type="Proteomes" id="UP000009235"/>
    </source>
</evidence>
<organism evidence="10 11">
    <name type="scientific">Hoyosella subflava (strain DSM 45089 / JCM 17490 / NBRC 109087 / DQS3-9A1)</name>
    <name type="common">Amycolicicoccus subflavus</name>
    <dbReference type="NCBI Taxonomy" id="443218"/>
    <lineage>
        <taxon>Bacteria</taxon>
        <taxon>Bacillati</taxon>
        <taxon>Actinomycetota</taxon>
        <taxon>Actinomycetes</taxon>
        <taxon>Mycobacteriales</taxon>
        <taxon>Hoyosellaceae</taxon>
        <taxon>Hoyosella</taxon>
    </lineage>
</organism>
<dbReference type="GO" id="GO:0005506">
    <property type="term" value="F:iron ion binding"/>
    <property type="evidence" value="ECO:0007669"/>
    <property type="project" value="InterPro"/>
</dbReference>
<evidence type="ECO:0000256" key="8">
    <source>
        <dbReference type="PIRSR" id="PIRSR602403-1"/>
    </source>
</evidence>
<keyword evidence="11" id="KW-1185">Reference proteome</keyword>
<evidence type="ECO:0000256" key="5">
    <source>
        <dbReference type="ARBA" id="ARBA00023002"/>
    </source>
</evidence>
<evidence type="ECO:0000256" key="6">
    <source>
        <dbReference type="ARBA" id="ARBA00023004"/>
    </source>
</evidence>
<comment type="similarity">
    <text evidence="2 9">Belongs to the cytochrome P450 family.</text>
</comment>
<dbReference type="SUPFAM" id="SSF48264">
    <property type="entry name" value="Cytochrome P450"/>
    <property type="match status" value="1"/>
</dbReference>
<evidence type="ECO:0000256" key="7">
    <source>
        <dbReference type="ARBA" id="ARBA00023033"/>
    </source>
</evidence>
<dbReference type="Proteomes" id="UP000009235">
    <property type="component" value="Chromosome"/>
</dbReference>
<dbReference type="GO" id="GO:0016125">
    <property type="term" value="P:sterol metabolic process"/>
    <property type="evidence" value="ECO:0007669"/>
    <property type="project" value="TreeGrafter"/>
</dbReference>
<dbReference type="Pfam" id="PF00067">
    <property type="entry name" value="p450"/>
    <property type="match status" value="1"/>
</dbReference>
<dbReference type="InterPro" id="IPR001128">
    <property type="entry name" value="Cyt_P450"/>
</dbReference>
<dbReference type="GO" id="GO:0016705">
    <property type="term" value="F:oxidoreductase activity, acting on paired donors, with incorporation or reduction of molecular oxygen"/>
    <property type="evidence" value="ECO:0007669"/>
    <property type="project" value="InterPro"/>
</dbReference>
<keyword evidence="7 9" id="KW-0503">Monooxygenase</keyword>
<keyword evidence="3 8" id="KW-0349">Heme</keyword>
<dbReference type="GO" id="GO:0020037">
    <property type="term" value="F:heme binding"/>
    <property type="evidence" value="ECO:0007669"/>
    <property type="project" value="InterPro"/>
</dbReference>
<evidence type="ECO:0000256" key="2">
    <source>
        <dbReference type="ARBA" id="ARBA00010617"/>
    </source>
</evidence>
<dbReference type="PANTHER" id="PTHR24286:SF24">
    <property type="entry name" value="LANOSTEROL 14-ALPHA DEMETHYLASE"/>
    <property type="match status" value="1"/>
</dbReference>
<proteinExistence type="inferred from homology"/>
<reference evidence="10 11" key="1">
    <citation type="journal article" date="2011" name="J. Bacteriol.">
        <title>Complete genome sequence of Amycolicicoccus subflavus DQS3-9A1T, an actinomycete isolated from crude oil-polluted soil.</title>
        <authorList>
            <person name="Cai M."/>
            <person name="Chen W.M."/>
            <person name="Nie Y."/>
            <person name="Chi C.Q."/>
            <person name="Wang Y.N."/>
            <person name="Tang Y.Q."/>
            <person name="Li G.Y."/>
            <person name="Wu X.L."/>
        </authorList>
    </citation>
    <scope>NUCLEOTIDE SEQUENCE [LARGE SCALE GENOMIC DNA]</scope>
    <source>
        <strain evidence="11">DSM 45089 / DQS3-9A1</strain>
    </source>
</reference>
<dbReference type="GO" id="GO:0004497">
    <property type="term" value="F:monooxygenase activity"/>
    <property type="evidence" value="ECO:0007669"/>
    <property type="project" value="UniProtKB-KW"/>
</dbReference>
<feature type="binding site" description="axial binding residue" evidence="8">
    <location>
        <position position="358"/>
    </location>
    <ligand>
        <name>heme</name>
        <dbReference type="ChEBI" id="CHEBI:30413"/>
    </ligand>
    <ligandPart>
        <name>Fe</name>
        <dbReference type="ChEBI" id="CHEBI:18248"/>
    </ligandPart>
</feature>
<dbReference type="InterPro" id="IPR017972">
    <property type="entry name" value="Cyt_P450_CS"/>
</dbReference>
<dbReference type="PRINTS" id="PR00465">
    <property type="entry name" value="EP450IV"/>
</dbReference>